<feature type="compositionally biased region" description="Basic and acidic residues" evidence="1">
    <location>
        <begin position="1554"/>
        <end position="1584"/>
    </location>
</feature>
<feature type="compositionally biased region" description="Basic and acidic residues" evidence="1">
    <location>
        <begin position="1591"/>
        <end position="1616"/>
    </location>
</feature>
<dbReference type="OMA" id="CINPENY"/>
<feature type="compositionally biased region" description="Low complexity" evidence="1">
    <location>
        <begin position="2318"/>
        <end position="2328"/>
    </location>
</feature>
<gene>
    <name evidence="5" type="primary">LOC118417686</name>
</gene>
<feature type="compositionally biased region" description="Basic and acidic residues" evidence="1">
    <location>
        <begin position="346"/>
        <end position="356"/>
    </location>
</feature>
<feature type="compositionally biased region" description="Basic and acidic residues" evidence="1">
    <location>
        <begin position="1624"/>
        <end position="1827"/>
    </location>
</feature>
<evidence type="ECO:0000313" key="4">
    <source>
        <dbReference type="Proteomes" id="UP000001554"/>
    </source>
</evidence>
<keyword evidence="2" id="KW-1133">Transmembrane helix</keyword>
<proteinExistence type="predicted"/>
<feature type="compositionally biased region" description="Low complexity" evidence="1">
    <location>
        <begin position="1395"/>
        <end position="1413"/>
    </location>
</feature>
<feature type="compositionally biased region" description="Basic and acidic residues" evidence="1">
    <location>
        <begin position="1463"/>
        <end position="1483"/>
    </location>
</feature>
<dbReference type="SUPFAM" id="SSF52540">
    <property type="entry name" value="P-loop containing nucleoside triphosphate hydrolases"/>
    <property type="match status" value="1"/>
</dbReference>
<feature type="compositionally biased region" description="Basic and acidic residues" evidence="1">
    <location>
        <begin position="546"/>
        <end position="557"/>
    </location>
</feature>
<feature type="compositionally biased region" description="Basic and acidic residues" evidence="1">
    <location>
        <begin position="768"/>
        <end position="777"/>
    </location>
</feature>
<evidence type="ECO:0000256" key="2">
    <source>
        <dbReference type="SAM" id="Phobius"/>
    </source>
</evidence>
<feature type="region of interest" description="Disordered" evidence="1">
    <location>
        <begin position="315"/>
        <end position="684"/>
    </location>
</feature>
<name>A0A9J7MTF4_BRAFL</name>
<feature type="compositionally biased region" description="Polar residues" evidence="1">
    <location>
        <begin position="118"/>
        <end position="129"/>
    </location>
</feature>
<feature type="region of interest" description="Disordered" evidence="1">
    <location>
        <begin position="727"/>
        <end position="913"/>
    </location>
</feature>
<feature type="compositionally biased region" description="Polar residues" evidence="1">
    <location>
        <begin position="885"/>
        <end position="902"/>
    </location>
</feature>
<dbReference type="CDD" id="cd00009">
    <property type="entry name" value="AAA"/>
    <property type="match status" value="1"/>
</dbReference>
<feature type="compositionally biased region" description="Basic and acidic residues" evidence="1">
    <location>
        <begin position="1158"/>
        <end position="1170"/>
    </location>
</feature>
<accession>A0A9J7MTF4</accession>
<dbReference type="Pfam" id="PF05729">
    <property type="entry name" value="NACHT"/>
    <property type="match status" value="1"/>
</dbReference>
<feature type="region of interest" description="Disordered" evidence="1">
    <location>
        <begin position="44"/>
        <end position="302"/>
    </location>
</feature>
<feature type="region of interest" description="Disordered" evidence="1">
    <location>
        <begin position="1072"/>
        <end position="1413"/>
    </location>
</feature>
<feature type="compositionally biased region" description="Basic and acidic residues" evidence="1">
    <location>
        <begin position="594"/>
        <end position="617"/>
    </location>
</feature>
<feature type="compositionally biased region" description="Basic and acidic residues" evidence="1">
    <location>
        <begin position="44"/>
        <end position="63"/>
    </location>
</feature>
<dbReference type="OrthoDB" id="120976at2759"/>
<keyword evidence="2" id="KW-0812">Transmembrane</keyword>
<feature type="compositionally biased region" description="Basic and acidic residues" evidence="1">
    <location>
        <begin position="2359"/>
        <end position="2386"/>
    </location>
</feature>
<feature type="compositionally biased region" description="Polar residues" evidence="1">
    <location>
        <begin position="522"/>
        <end position="533"/>
    </location>
</feature>
<feature type="compositionally biased region" description="Acidic residues" evidence="1">
    <location>
        <begin position="1145"/>
        <end position="1157"/>
    </location>
</feature>
<organism evidence="4 5">
    <name type="scientific">Branchiostoma floridae</name>
    <name type="common">Florida lancelet</name>
    <name type="synonym">Amphioxus</name>
    <dbReference type="NCBI Taxonomy" id="7739"/>
    <lineage>
        <taxon>Eukaryota</taxon>
        <taxon>Metazoa</taxon>
        <taxon>Chordata</taxon>
        <taxon>Cephalochordata</taxon>
        <taxon>Leptocardii</taxon>
        <taxon>Amphioxiformes</taxon>
        <taxon>Branchiostomatidae</taxon>
        <taxon>Branchiostoma</taxon>
    </lineage>
</organism>
<feature type="compositionally biased region" description="Basic and acidic residues" evidence="1">
    <location>
        <begin position="741"/>
        <end position="759"/>
    </location>
</feature>
<dbReference type="PROSITE" id="PS50837">
    <property type="entry name" value="NACHT"/>
    <property type="match status" value="1"/>
</dbReference>
<dbReference type="Proteomes" id="UP000001554">
    <property type="component" value="Chromosome 6"/>
</dbReference>
<reference evidence="4" key="2">
    <citation type="journal article" date="2020" name="Nat. Ecol. Evol.">
        <title>Deeply conserved synteny resolves early events in vertebrate evolution.</title>
        <authorList>
            <person name="Simakov O."/>
            <person name="Marletaz F."/>
            <person name="Yue J.X."/>
            <person name="O'Connell B."/>
            <person name="Jenkins J."/>
            <person name="Brandt A."/>
            <person name="Calef R."/>
            <person name="Tung C.H."/>
            <person name="Huang T.K."/>
            <person name="Schmutz J."/>
            <person name="Satoh N."/>
            <person name="Yu J.K."/>
            <person name="Putnam N.H."/>
            <person name="Green R.E."/>
            <person name="Rokhsar D.S."/>
        </authorList>
    </citation>
    <scope>NUCLEOTIDE SEQUENCE [LARGE SCALE GENOMIC DNA]</scope>
    <source>
        <strain evidence="4">S238N-H82</strain>
    </source>
</reference>
<feature type="compositionally biased region" description="Basic and acidic residues" evidence="1">
    <location>
        <begin position="1927"/>
        <end position="2066"/>
    </location>
</feature>
<feature type="compositionally biased region" description="Basic and acidic residues" evidence="1">
    <location>
        <begin position="228"/>
        <end position="240"/>
    </location>
</feature>
<feature type="compositionally biased region" description="Basic and acidic residues" evidence="1">
    <location>
        <begin position="788"/>
        <end position="808"/>
    </location>
</feature>
<reference evidence="5" key="1">
    <citation type="journal article" date="2016" name="Genome Biol. Evol.">
        <title>Conserved non-coding elements in the most distant genera of cephalochordates: the Goldilocks principle.</title>
        <authorList>
            <person name="Yue J.X."/>
            <person name="Kozmikova I."/>
            <person name="Ono H."/>
            <person name="Nossa C.W."/>
            <person name="Kozmik Z."/>
            <person name="Putnam N.H."/>
            <person name="Yu J.K."/>
            <person name="Holland L.Z."/>
        </authorList>
    </citation>
    <scope>NUCLEOTIDE SEQUENCE</scope>
</reference>
<dbReference type="RefSeq" id="XP_035679236.1">
    <property type="nucleotide sequence ID" value="XM_035823343.1"/>
</dbReference>
<feature type="domain" description="NACHT" evidence="3">
    <location>
        <begin position="2725"/>
        <end position="2847"/>
    </location>
</feature>
<protein>
    <submittedName>
        <fullName evidence="5">Uncharacterized protein LOC118417686</fullName>
    </submittedName>
</protein>
<dbReference type="PANTHER" id="PTHR46844">
    <property type="entry name" value="SLR5058 PROTEIN"/>
    <property type="match status" value="1"/>
</dbReference>
<dbReference type="GeneID" id="118417686"/>
<feature type="region of interest" description="Disordered" evidence="1">
    <location>
        <begin position="2679"/>
        <end position="2700"/>
    </location>
</feature>
<sequence>MPSDRLRASLLGWLLKVLAYGGSVLSASVLLWLFFRRDRQGKEGDDWYEIKPREDGEEAKDGVPDSVGEKIPLTDDDEHKIPDGDADGPIGEPPDGNAKKPKEGDAGFPSNGKVPKHTTGSQTDLTLPTSDDADTEEDRPLLQAAGDKRPKRPKQSDETQTDFDDLDPSLSPSPLKDFKFVDDYSPKDESGLPGSRPAEPRPQSSDFYRVREGPAKYRPASYLIAVGAKDEDAEGPKEGQPDQGDATDGRMPSDEAGNGQTSPSRMGGAVPSVQSDDSGVQLDDAGNLHPPGTTLRTITRETYEYRVSGVKRAAWFKGEAAPEDGKGEAGKPIDKTGEGVGDTSGDEGRPPPRKQTDGTQTDFDAVEPISLSDESLLKSHDKVPSDPDKVHQYQGLAQKLTRAYLESEGRQQNDDAQGLSTSDESWYTPETEFYPSSGGEQGLPFYDASYTSPAKRSSTPKRSPSSGEASLLDDDVSGGGKPTPETGMLGVGKRKSQQADQVPSDDTSEPRTRHIPRDKGPSQKSTGGSQTDLNELELSRVAWGIKVDDGDQRAARSDDDEETPDKVTSGHGRPAANEDEQRKDQGRPAATGDGQKKGKVDRYGIVKIETSVRREYSGPDGIGGAEEQRPGETDEIRHPDIHEKAVQGKDRVQDGSRPTDTETGREQRPDSDEFDKPLAGSGVRLVKQTTTVRVERKAQPLLLTQSSAQTEFDDKVLEDYLGLRHGALKHAGPEEGSTGRGGEDEKSGLPAGERLDIHDQLGPVDGRSGLDDVEGRSVMKHRPQGNADLRDKADTDQRKQQLDHRLAADGRTPLQDSGQARPSADEHLPPSSARVADYRGPVSEEEGLDPDSSDRIGGQLAKRLQRDMRAEQGVDQYGEPIMDPSASQQGKLKQYGQSTTGDSGPIIYGLPNRDGSGGIVNQYGRPLVEDVHADERKYAQIHPSMYEKKGSTTSEDALRSPLGKDESLKGQLGRPHGPLTSEQDVRQASGVITGRGLKQLAFDLHGRPIDELHPDYGRLPSDRNSKACQAGVSVTRLLRDYDYKVYGRPMGTAILTDDGRIEGIAATISPGKEGATLTEADRSDVTGPSRQSAESITSKEPAKQPRDADEVHPSKRPSILDELDSMMAKANAALSSAERRLSELQTDDQEPPTDDSTEQQHPRDSGDQDLSRPPTEFTGAAGKGAPSHSTTKDKPRQQVEPLSEFAQGKGVRRHGETDSKDGAREIANADLASPIAGDVATDREPYTPSSPADVASSGAGESETDDSIIGTPPDAVGKDQEYKKSDYRVRTPTSPFSSTNVVGKQISSRGAADAGPPHETKYGYISPKEESPKDKRTPSPGVVQVLDASLTASGDRTTERSGREVIRGEQPGEDEPLLGKKSSPIETSPADQVDAAGTGASPSAGSPVDEAAQKAAEALTLKAAGDAAAKSATENEIYDATRKAAILASKKAAEEDLAKVVAKESEKEAAKEAVEEVPAKTAEEDAAAAAKATEEAAKRKAEDEADRRAAQMAAEDEAARRDAEESAKEKAGKDAEEASKRKAEQEAAMSATQKVEKKAAEEESVKEKADKDAVIRGAAKHKDDEEAAEEEAARKAAEEAAKRRADEETAKRKAEEESALAAAKKAEEEATGRKAAEEAAKRKAEEDSAKKAAEEAAKRKAEVEAAKAATRKEEEAEAARKAAEEAAKGKAQKDTAKKAAEEAAKQKAEEEVAKAAAKKAEEDAARKAAEEAAKRKTEEDAAKKAAEEAAKRKAEEELAKIAAEEAAKRKAEEDAAKHKAEKAAKAAAKEAEEDAARKAAEETAKRKAEEDAARKAAEEAAKRKAAEEAAIVAAKKAEEDAARNAAEEAAKRKAEEDAVKKAAEEAAKRKAEEEAAMAAAKKAEEKSAKKAAEKAAKKNTEEDAAKKAAEEAVKRKAAEEASMAAAKKAEEEPSRKAAEEAAKEKAEEAAKKKAEEDAAKKAAEEAAKRKAEEEAAKAAAKKAEEEAAARKAAEEAAKKKAEEDAAKKAAEEAAKRKAEEQAAKAAAKKAEEDAARKAAEEAAKKKAEEDAAKKSAEEAAKQKAEEASMAAAKKAEEEAARKAAEEAAKKKAEEDAAKRKAEEEAAMAATKKAEEEAAKKAAEEAAKKKAEEDAAKKADEEAAKRKADEEAAKAAAKKAEEEAARKAAEETAKRKAEEEAAKKAAEEGAKRKAEEEAAIAAAKRAEEEAARKAAEEAAKKKAEEDAAKKAAEETAKAAAKRAEEEAARKEDTTELAESAKVEEDDARKAAGELNKKAESRSKPRIEDDISRKSAEEDVQGREPGAYVAAEEATKITPEEAAQMGAADEAAAKARAEEQAAAEKRAAEEEKAARLTAAEAAKKEAEESAKKKAAEELAAKIATEDAAQKAVQAEPAKLTGKAAKKAAKEAAKKKEAEEKAAKKAAEEAKKKREAEEKAAKKAAEEEAKKKAAEEKAAKKAAEAAAKKAAQEASKKKSDKELAAKKAEEDAARKAAEEESTRKAAEDLAAKKAAEEQAKAEEEAKKAAEEAAKKAEEEAARKAAEEVAKKKAEEEAAKKAAEEAAKKKAEEEAARRAEQEAAEEAAKKAAEAAKKQATEPSAKKALEELVAKKTAEEEKAAEANGVSDQNPLQAEEKELKSFYREAGNNVQPIPWMEDFKVDLDDVNMDLSIENQPRISALRTPRQQKRVSGTEGRPRTPDAGKTIRIDEIFDPLTNIRGKKGEPPKRILIRGQPGIGKSTLCRKLAYDWSNPENETGTIKKFKYTFLIEGRHLGGDLKNAMAEQLLSQGFNDTPENLWKFVEDNQNDVLFIVDGYDEIDTSVKSDVGDLISKKILPQSTLVITSRPESTKEISRSVDKSLKVEGFNQEKSADFVNKHFHVTSPNTEHAPDVTENLVAALRRDKNLQQLAAYPLCNAYLCALWEDTEGDVPTTKSSLYDRLKIVVTRRYCLKQGVPLPAKSSDVPAQFRSYYRALGELAYNGVTNNKVLFDKPLVLHKVRDPRVLQMGLLLEEHSIARTKRHEYYRFPHKAFQEFFAAQYLSEMSEYVRSPTYPKLVKDRVWRDIVLFLPGALKQQPRDLIPLFKALSEYNNTRKSTYSDVGQYRLSLDTLFEAELQDTYSTIVAPSLPSLLTESHPIIEGVSSPTLQGLACVLKQNNIDVKKFRFGVWTEKYDQNCDTLTEALNDNQTVGKLVIAACNENDVVESVKDILARLAERNNTVKSLQIIDYSYKGPLKYDERIEMLRKVCTIEEIKIDSAARVWYPGLPQNPSEAQHTIRSTPMTPMSTD</sequence>
<feature type="compositionally biased region" description="Basic and acidic residues" evidence="1">
    <location>
        <begin position="1492"/>
        <end position="1509"/>
    </location>
</feature>
<feature type="compositionally biased region" description="Basic and acidic residues" evidence="1">
    <location>
        <begin position="626"/>
        <end position="676"/>
    </location>
</feature>
<feature type="transmembrane region" description="Helical" evidence="2">
    <location>
        <begin position="12"/>
        <end position="35"/>
    </location>
</feature>
<dbReference type="InterPro" id="IPR027417">
    <property type="entry name" value="P-loop_NTPase"/>
</dbReference>
<feature type="compositionally biased region" description="Basic and acidic residues" evidence="1">
    <location>
        <begin position="1100"/>
        <end position="1113"/>
    </location>
</feature>
<feature type="compositionally biased region" description="Basic and acidic residues" evidence="1">
    <location>
        <begin position="1881"/>
        <end position="1919"/>
    </location>
</feature>
<dbReference type="PANTHER" id="PTHR46844:SF1">
    <property type="entry name" value="SLR5058 PROTEIN"/>
    <property type="match status" value="1"/>
</dbReference>
<feature type="compositionally biased region" description="Basic and acidic residues" evidence="1">
    <location>
        <begin position="1213"/>
        <end position="1224"/>
    </location>
</feature>
<feature type="compositionally biased region" description="Basic and acidic residues" evidence="1">
    <location>
        <begin position="2203"/>
        <end position="2300"/>
    </location>
</feature>
<feature type="compositionally biased region" description="Basic and acidic residues" evidence="1">
    <location>
        <begin position="945"/>
        <end position="968"/>
    </location>
</feature>
<feature type="compositionally biased region" description="Polar residues" evidence="1">
    <location>
        <begin position="1291"/>
        <end position="1308"/>
    </location>
</feature>
<evidence type="ECO:0000256" key="1">
    <source>
        <dbReference type="SAM" id="MobiDB-lite"/>
    </source>
</evidence>
<keyword evidence="4" id="KW-1185">Reference proteome</keyword>
<dbReference type="Gene3D" id="3.40.50.300">
    <property type="entry name" value="P-loop containing nucleotide triphosphate hydrolases"/>
    <property type="match status" value="1"/>
</dbReference>
<feature type="region of interest" description="Disordered" evidence="1">
    <location>
        <begin position="1463"/>
        <end position="2630"/>
    </location>
</feature>
<feature type="compositionally biased region" description="Basic and acidic residues" evidence="1">
    <location>
        <begin position="2073"/>
        <end position="2103"/>
    </location>
</feature>
<evidence type="ECO:0000313" key="5">
    <source>
        <dbReference type="RefSeq" id="XP_035679236.1"/>
    </source>
</evidence>
<feature type="compositionally biased region" description="Basic and acidic residues" evidence="1">
    <location>
        <begin position="2329"/>
        <end position="2352"/>
    </location>
</feature>
<feature type="compositionally biased region" description="Basic and acidic residues" evidence="1">
    <location>
        <begin position="1316"/>
        <end position="1337"/>
    </location>
</feature>
<feature type="compositionally biased region" description="Basic and acidic residues" evidence="1">
    <location>
        <begin position="2111"/>
        <end position="2195"/>
    </location>
</feature>
<feature type="compositionally biased region" description="Basic and acidic residues" evidence="1">
    <location>
        <begin position="508"/>
        <end position="521"/>
    </location>
</feature>
<feature type="compositionally biased region" description="Polar residues" evidence="1">
    <location>
        <begin position="414"/>
        <end position="425"/>
    </location>
</feature>
<feature type="compositionally biased region" description="Basic and acidic residues" evidence="1">
    <location>
        <begin position="1356"/>
        <end position="1367"/>
    </location>
</feature>
<feature type="compositionally biased region" description="Basic and acidic residues" evidence="1">
    <location>
        <begin position="1517"/>
        <end position="1545"/>
    </location>
</feature>
<feature type="compositionally biased region" description="Basic and acidic residues" evidence="1">
    <location>
        <begin position="1276"/>
        <end position="1289"/>
    </location>
</feature>
<dbReference type="KEGG" id="bfo:118417686"/>
<feature type="compositionally biased region" description="Basic and acidic residues" evidence="1">
    <location>
        <begin position="323"/>
        <end position="337"/>
    </location>
</feature>
<feature type="region of interest" description="Disordered" evidence="1">
    <location>
        <begin position="942"/>
        <end position="985"/>
    </location>
</feature>
<feature type="compositionally biased region" description="Basic and acidic residues" evidence="1">
    <location>
        <begin position="2405"/>
        <end position="2619"/>
    </location>
</feature>
<feature type="compositionally biased region" description="Basic and acidic residues" evidence="1">
    <location>
        <begin position="375"/>
        <end position="391"/>
    </location>
</feature>
<feature type="compositionally biased region" description="Polar residues" evidence="1">
    <location>
        <begin position="1086"/>
        <end position="1098"/>
    </location>
</feature>
<feature type="compositionally biased region" description="Basic and acidic residues" evidence="1">
    <location>
        <begin position="176"/>
        <end position="190"/>
    </location>
</feature>
<keyword evidence="2" id="KW-0472">Membrane</keyword>
<reference evidence="5" key="3">
    <citation type="submission" date="2025-08" db="UniProtKB">
        <authorList>
            <consortium name="RefSeq"/>
        </authorList>
    </citation>
    <scope>IDENTIFICATION</scope>
</reference>
<dbReference type="InterPro" id="IPR007111">
    <property type="entry name" value="NACHT_NTPase"/>
</dbReference>
<evidence type="ECO:0000259" key="3">
    <source>
        <dbReference type="PROSITE" id="PS50837"/>
    </source>
</evidence>
<feature type="compositionally biased region" description="Basic and acidic residues" evidence="1">
    <location>
        <begin position="1835"/>
        <end position="1873"/>
    </location>
</feature>
<feature type="compositionally biased region" description="Low complexity" evidence="1">
    <location>
        <begin position="452"/>
        <end position="466"/>
    </location>
</feature>